<dbReference type="SUPFAM" id="SSF56214">
    <property type="entry name" value="4'-phosphopantetheinyl transferase"/>
    <property type="match status" value="1"/>
</dbReference>
<gene>
    <name evidence="14" type="ORF">LPB72_10855</name>
</gene>
<evidence type="ECO:0000256" key="11">
    <source>
        <dbReference type="ARBA" id="ARBA00049191"/>
    </source>
</evidence>
<name>A0ABX2U6I4_9BURK</name>
<feature type="domain" description="4'-phosphopantetheinyl transferase N-terminal" evidence="13">
    <location>
        <begin position="4"/>
        <end position="70"/>
    </location>
</feature>
<reference evidence="14 15" key="1">
    <citation type="submission" date="2016-02" db="EMBL/GenBank/DDBJ databases">
        <title>Draft genome sequence of Hydrogenophaga sp. LPB0072.</title>
        <authorList>
            <person name="Shin S.-K."/>
            <person name="Yi H."/>
        </authorList>
    </citation>
    <scope>NUCLEOTIDE SEQUENCE [LARGE SCALE GENOMIC DNA]</scope>
    <source>
        <strain evidence="14 15">LPB0072</strain>
    </source>
</reference>
<keyword evidence="7" id="KW-0259">Enterobactin biosynthesis</keyword>
<dbReference type="EMBL" id="LVWD01000013">
    <property type="protein sequence ID" value="OAD41799.1"/>
    <property type="molecule type" value="Genomic_DNA"/>
</dbReference>
<evidence type="ECO:0000256" key="6">
    <source>
        <dbReference type="ARBA" id="ARBA00022679"/>
    </source>
</evidence>
<keyword evidence="6" id="KW-0808">Transferase</keyword>
<evidence type="ECO:0000256" key="4">
    <source>
        <dbReference type="ARBA" id="ARBA00011503"/>
    </source>
</evidence>
<dbReference type="InterPro" id="IPR041354">
    <property type="entry name" value="4PPT_N"/>
</dbReference>
<evidence type="ECO:0000256" key="1">
    <source>
        <dbReference type="ARBA" id="ARBA00003937"/>
    </source>
</evidence>
<comment type="catalytic activity">
    <reaction evidence="11">
        <text>apo-[peptidyl-carrier protein] + CoA = holo-[peptidyl-carrier protein] + adenosine 3',5'-bisphosphate + H(+)</text>
        <dbReference type="Rhea" id="RHEA:46228"/>
        <dbReference type="Rhea" id="RHEA-COMP:11479"/>
        <dbReference type="Rhea" id="RHEA-COMP:11480"/>
        <dbReference type="ChEBI" id="CHEBI:15378"/>
        <dbReference type="ChEBI" id="CHEBI:29999"/>
        <dbReference type="ChEBI" id="CHEBI:57287"/>
        <dbReference type="ChEBI" id="CHEBI:58343"/>
        <dbReference type="ChEBI" id="CHEBI:64479"/>
    </reaction>
</comment>
<evidence type="ECO:0000256" key="5">
    <source>
        <dbReference type="ARBA" id="ARBA00019087"/>
    </source>
</evidence>
<organism evidence="14 15">
    <name type="scientific">Hydrogenophaga crassostreae</name>
    <dbReference type="NCBI Taxonomy" id="1763535"/>
    <lineage>
        <taxon>Bacteria</taxon>
        <taxon>Pseudomonadati</taxon>
        <taxon>Pseudomonadota</taxon>
        <taxon>Betaproteobacteria</taxon>
        <taxon>Burkholderiales</taxon>
        <taxon>Comamonadaceae</taxon>
        <taxon>Hydrogenophaga</taxon>
    </lineage>
</organism>
<evidence type="ECO:0000256" key="3">
    <source>
        <dbReference type="ARBA" id="ARBA00008342"/>
    </source>
</evidence>
<proteinExistence type="inferred from homology"/>
<comment type="function">
    <text evidence="1">Involved in the biosynthesis of the siderophore enterobactin (enterochelin), which is a macrocyclic trimeric lactone of N-(2,3-dihydroxybenzoyl)-serine. The serine trilactone serves as a scaffolding for the three catechol functionalities that provide hexadentate coordination for the tightly ligated iron(2+) atoms. Plays an essential role in the assembly of the enterobactin by catalyzing the transfer of the 4'-phosphopantetheine (Ppant) moiety from coenzyme A to the apo-domains of both EntB (ArCP domain) and EntF (PCP domain) to yield their holo-forms which make them competent for the activation of 2,3-dihydroxybenzoate (DHB) and L-serine, respectively.</text>
</comment>
<dbReference type="Gene3D" id="3.90.470.20">
    <property type="entry name" value="4'-phosphopantetheinyl transferase domain"/>
    <property type="match status" value="1"/>
</dbReference>
<comment type="similarity">
    <text evidence="3">Belongs to the P-Pant transferase superfamily. EntD family.</text>
</comment>
<dbReference type="PRINTS" id="PR01399">
    <property type="entry name" value="ENTSNTHTASED"/>
</dbReference>
<dbReference type="PANTHER" id="PTHR38096:SF1">
    <property type="entry name" value="ENTEROBACTIN SYNTHASE COMPONENT D"/>
    <property type="match status" value="1"/>
</dbReference>
<evidence type="ECO:0000259" key="12">
    <source>
        <dbReference type="Pfam" id="PF01648"/>
    </source>
</evidence>
<feature type="domain" description="4'-phosphopantetheinyl transferase" evidence="12">
    <location>
        <begin position="78"/>
        <end position="154"/>
    </location>
</feature>
<evidence type="ECO:0000256" key="8">
    <source>
        <dbReference type="ARBA" id="ARBA00029894"/>
    </source>
</evidence>
<comment type="subunit">
    <text evidence="4">EntB, EntD, EntE, and EntF form a multienzyme complex called enterobactin synthase.</text>
</comment>
<evidence type="ECO:0000259" key="13">
    <source>
        <dbReference type="Pfam" id="PF17837"/>
    </source>
</evidence>
<dbReference type="InterPro" id="IPR037143">
    <property type="entry name" value="4-PPantetheinyl_Trfase_dom_sf"/>
</dbReference>
<evidence type="ECO:0000256" key="10">
    <source>
        <dbReference type="ARBA" id="ARBA00049176"/>
    </source>
</evidence>
<protein>
    <recommendedName>
        <fullName evidence="5">Enterobactin synthase component D</fullName>
    </recommendedName>
    <alternativeName>
        <fullName evidence="8">4'-phosphopantetheinyl transferase EntD</fullName>
    </alternativeName>
    <alternativeName>
        <fullName evidence="9">Enterochelin synthase D</fullName>
    </alternativeName>
</protein>
<evidence type="ECO:0000313" key="15">
    <source>
        <dbReference type="Proteomes" id="UP000185657"/>
    </source>
</evidence>
<evidence type="ECO:0000256" key="9">
    <source>
        <dbReference type="ARBA" id="ARBA00031996"/>
    </source>
</evidence>
<dbReference type="Pfam" id="PF17837">
    <property type="entry name" value="4PPT_N"/>
    <property type="match status" value="1"/>
</dbReference>
<evidence type="ECO:0000256" key="2">
    <source>
        <dbReference type="ARBA" id="ARBA00004993"/>
    </source>
</evidence>
<comment type="pathway">
    <text evidence="2">Siderophore biosynthesis; enterobactin biosynthesis.</text>
</comment>
<sequence length="189" mass="21399">MYPEEAQSVAKAVPKRQKEFAAGRKAARCAMRAIGWQDMPVPCNADRSPAWPEGLVGSISHSRQACVAIVGRKAHVKSVGIDIEDHFPIEPELWHTICTPQELETVNQLDRADRGQWVTRLFSAKEAFYKWQYPLTGRFLEFQDVAITMENSCTSFEARCLFSNPMHTGFKRAWGRYVIEQALVISVVV</sequence>
<dbReference type="InterPro" id="IPR008278">
    <property type="entry name" value="4-PPantetheinyl_Trfase_dom"/>
</dbReference>
<keyword evidence="15" id="KW-1185">Reference proteome</keyword>
<dbReference type="Proteomes" id="UP000185657">
    <property type="component" value="Unassembled WGS sequence"/>
</dbReference>
<dbReference type="Pfam" id="PF01648">
    <property type="entry name" value="ACPS"/>
    <property type="match status" value="1"/>
</dbReference>
<dbReference type="PANTHER" id="PTHR38096">
    <property type="entry name" value="ENTEROBACTIN SYNTHASE COMPONENT D"/>
    <property type="match status" value="1"/>
</dbReference>
<dbReference type="InterPro" id="IPR003542">
    <property type="entry name" value="Enbac_synth_compD-like"/>
</dbReference>
<comment type="catalytic activity">
    <reaction evidence="10">
        <text>apo-[aryl-carrier protein] + CoA = holo-[aryl-carrier protein] + adenosine 3',5'-bisphosphate + H(+)</text>
        <dbReference type="Rhea" id="RHEA:48404"/>
        <dbReference type="Rhea" id="RHEA-COMP:15903"/>
        <dbReference type="Rhea" id="RHEA-COMP:17557"/>
        <dbReference type="ChEBI" id="CHEBI:15378"/>
        <dbReference type="ChEBI" id="CHEBI:29999"/>
        <dbReference type="ChEBI" id="CHEBI:57287"/>
        <dbReference type="ChEBI" id="CHEBI:58343"/>
        <dbReference type="ChEBI" id="CHEBI:64479"/>
    </reaction>
</comment>
<accession>A0ABX2U6I4</accession>
<comment type="caution">
    <text evidence="14">The sequence shown here is derived from an EMBL/GenBank/DDBJ whole genome shotgun (WGS) entry which is preliminary data.</text>
</comment>
<evidence type="ECO:0000256" key="7">
    <source>
        <dbReference type="ARBA" id="ARBA00023191"/>
    </source>
</evidence>
<evidence type="ECO:0000313" key="14">
    <source>
        <dbReference type="EMBL" id="OAD41799.1"/>
    </source>
</evidence>